<keyword evidence="2" id="KW-0812">Transmembrane</keyword>
<name>A0A8T2NJM8_9TELE</name>
<gene>
    <name evidence="3" type="ORF">JZ751_023619</name>
</gene>
<dbReference type="EMBL" id="JAFBMS010000053">
    <property type="protein sequence ID" value="KAG9339480.1"/>
    <property type="molecule type" value="Genomic_DNA"/>
</dbReference>
<evidence type="ECO:0000313" key="4">
    <source>
        <dbReference type="Proteomes" id="UP000824540"/>
    </source>
</evidence>
<dbReference type="AlphaFoldDB" id="A0A8T2NJM8"/>
<feature type="compositionally biased region" description="Basic residues" evidence="1">
    <location>
        <begin position="8"/>
        <end position="27"/>
    </location>
</feature>
<keyword evidence="2" id="KW-1133">Transmembrane helix</keyword>
<feature type="transmembrane region" description="Helical" evidence="2">
    <location>
        <begin position="163"/>
        <end position="186"/>
    </location>
</feature>
<sequence>MCPPSTKQRQHHPHPSPPHTHRHRQMHTKLGEDTSTLCSVQLLAAVQGPVGSPDREREEEHEHCQQPKWFLCSCPSPSPIITDLVPEPDAPQEDIAGEGLLVPDGQLQADVVEVPRLQAAVGEGVVPPGVHALPHHRGLVLRGFVVVREKVSDVPPYFTAVRFLASLISSSTIPPLGSLMLVFFPFRKPFFSFKRE</sequence>
<keyword evidence="2" id="KW-0472">Membrane</keyword>
<feature type="non-terminal residue" evidence="3">
    <location>
        <position position="196"/>
    </location>
</feature>
<evidence type="ECO:0000256" key="1">
    <source>
        <dbReference type="SAM" id="MobiDB-lite"/>
    </source>
</evidence>
<evidence type="ECO:0000313" key="3">
    <source>
        <dbReference type="EMBL" id="KAG9339480.1"/>
    </source>
</evidence>
<reference evidence="3" key="1">
    <citation type="thesis" date="2021" institute="BYU ScholarsArchive" country="Provo, UT, USA">
        <title>Applications of and Algorithms for Genome Assembly and Genomic Analyses with an Emphasis on Marine Teleosts.</title>
        <authorList>
            <person name="Pickett B.D."/>
        </authorList>
    </citation>
    <scope>NUCLEOTIDE SEQUENCE</scope>
    <source>
        <strain evidence="3">HI-2016</strain>
    </source>
</reference>
<evidence type="ECO:0000256" key="2">
    <source>
        <dbReference type="SAM" id="Phobius"/>
    </source>
</evidence>
<protein>
    <submittedName>
        <fullName evidence="3">Uncharacterized protein</fullName>
    </submittedName>
</protein>
<organism evidence="3 4">
    <name type="scientific">Albula glossodonta</name>
    <name type="common">roundjaw bonefish</name>
    <dbReference type="NCBI Taxonomy" id="121402"/>
    <lineage>
        <taxon>Eukaryota</taxon>
        <taxon>Metazoa</taxon>
        <taxon>Chordata</taxon>
        <taxon>Craniata</taxon>
        <taxon>Vertebrata</taxon>
        <taxon>Euteleostomi</taxon>
        <taxon>Actinopterygii</taxon>
        <taxon>Neopterygii</taxon>
        <taxon>Teleostei</taxon>
        <taxon>Albuliformes</taxon>
        <taxon>Albulidae</taxon>
        <taxon>Albula</taxon>
    </lineage>
</organism>
<dbReference type="Proteomes" id="UP000824540">
    <property type="component" value="Unassembled WGS sequence"/>
</dbReference>
<accession>A0A8T2NJM8</accession>
<comment type="caution">
    <text evidence="3">The sequence shown here is derived from an EMBL/GenBank/DDBJ whole genome shotgun (WGS) entry which is preliminary data.</text>
</comment>
<proteinExistence type="predicted"/>
<dbReference type="OrthoDB" id="10626077at2759"/>
<feature type="region of interest" description="Disordered" evidence="1">
    <location>
        <begin position="1"/>
        <end position="34"/>
    </location>
</feature>
<keyword evidence="4" id="KW-1185">Reference proteome</keyword>